<sequence length="121" mass="12790">MTPMIVRYARPMPVAALVVGVLLLALSLLDGRSIGMFTGVVLTLLGILQLVNPMLRIDAGEVRLCNPLGMTLRRFAVSSPADLTIDGKALRHVPTGKKIASLGFGADKSDVAALRSQLQPA</sequence>
<dbReference type="Proteomes" id="UP000181980">
    <property type="component" value="Unassembled WGS sequence"/>
</dbReference>
<keyword evidence="2" id="KW-1185">Reference proteome</keyword>
<gene>
    <name evidence="1" type="ORF">SAMN04488561_5432</name>
</gene>
<dbReference type="EMBL" id="FNUC01000004">
    <property type="protein sequence ID" value="SEF16559.1"/>
    <property type="molecule type" value="Genomic_DNA"/>
</dbReference>
<evidence type="ECO:0000313" key="1">
    <source>
        <dbReference type="EMBL" id="SEF16559.1"/>
    </source>
</evidence>
<dbReference type="RefSeq" id="WP_074946693.1">
    <property type="nucleotide sequence ID" value="NZ_FNUC01000004.1"/>
</dbReference>
<evidence type="ECO:0000313" key="2">
    <source>
        <dbReference type="Proteomes" id="UP000181980"/>
    </source>
</evidence>
<organism evidence="1 2">
    <name type="scientific">Jiangella alba</name>
    <dbReference type="NCBI Taxonomy" id="561176"/>
    <lineage>
        <taxon>Bacteria</taxon>
        <taxon>Bacillati</taxon>
        <taxon>Actinomycetota</taxon>
        <taxon>Actinomycetes</taxon>
        <taxon>Jiangellales</taxon>
        <taxon>Jiangellaceae</taxon>
        <taxon>Jiangella</taxon>
    </lineage>
</organism>
<dbReference type="STRING" id="561176.SAMN04488561_5432"/>
<dbReference type="AlphaFoldDB" id="A0A1H5PS61"/>
<dbReference type="OrthoDB" id="4871238at2"/>
<name>A0A1H5PS61_9ACTN</name>
<accession>A0A1H5PS61</accession>
<proteinExistence type="predicted"/>
<protein>
    <submittedName>
        <fullName evidence="1">Uncharacterized protein</fullName>
    </submittedName>
</protein>
<reference evidence="2" key="1">
    <citation type="submission" date="2016-10" db="EMBL/GenBank/DDBJ databases">
        <authorList>
            <person name="Varghese N."/>
            <person name="Submissions S."/>
        </authorList>
    </citation>
    <scope>NUCLEOTIDE SEQUENCE [LARGE SCALE GENOMIC DNA]</scope>
    <source>
        <strain evidence="2">DSM 45237</strain>
    </source>
</reference>